<dbReference type="InterPro" id="IPR025258">
    <property type="entry name" value="RH_dom"/>
</dbReference>
<evidence type="ECO:0000256" key="8">
    <source>
        <dbReference type="ARBA" id="ARBA00023006"/>
    </source>
</evidence>
<sequence>MEVKKRLYLELSSVVRSIIREHKEDFDKPTNDLTNRLCCVLEAVFINGLKEKFIVRKIEEMYPEPNFWPCVSKFLHRNVKAQISNLNQIKNDIGRSKAWIRLALVDGVMENYLSLIAKDQKLLKFYYHANAFIRDVELVEVMCHYLRSLSRYRLKLALNSSLLNVWTPSPLRFAGYIDDKIIGFSSTASSDCSNALPFDDEADVIVGVSALEFEGLRDDRLSCSLSSDAVSEDFSTTASTSHVIGESVEEILYEQVIGSFSKEPVFPFGTTSFRINVPPYGNRTADEKFKDSAAQDFAKKTAALGVINANCGNDSFFPQPLENPRKLSEKSPTDASNLVFSASPSSFVVSHSEEPETVFPEISTMEPSDTSELFYSFAADNDVSRSSTDLPAGAGSNELPSNVEPLHNRHDDSVDIGNSLFNHSWNDFCGLASDGSDDITYITAVDVEFTKNPVSLAASEEVTLSVRVHKFCDILKTNQSDFFPNNQDYNNRRSFLEIYLATPHETGLDSDENVCHGCSKPIGFAFGFYRTCHYDGHYYCSDCHSNDKCLIPSAVVNSWDMKPRAGTVRTLTAYRFGLHITSVKLTFALVCRRCRFFLDDYMDQPLIDLNRENPKLCLVINCLAEVHKLRQQLNYVSLYMNSCRQFVGEDFRKRFCLKEYLYTDVNLYSVMDLVQASTGQLQKHLSLILEAAFKHVFSCRLCFQKGFVCELCISSEVIFPFQLDTTHQCPKCFCVLHKSCIDGQSCPKCARHEKYLKRSEHLSISFDSMQAGQLHKTFSLEANQLNHHTKLHMVLVSSNLHLKCIKQLKPKITVSF</sequence>
<dbReference type="OrthoDB" id="62364at2759"/>
<protein>
    <submittedName>
        <fullName evidence="12">RUN domain-containing protein</fullName>
    </submittedName>
</protein>
<evidence type="ECO:0000256" key="2">
    <source>
        <dbReference type="ARBA" id="ARBA00022553"/>
    </source>
</evidence>
<name>A0A183IBW5_9BILA</name>
<comment type="subcellular location">
    <subcellularLocation>
        <location evidence="1">Late endosome</location>
    </subcellularLocation>
</comment>
<dbReference type="SMART" id="SM00593">
    <property type="entry name" value="RUN"/>
    <property type="match status" value="1"/>
</dbReference>
<accession>A0A183IBW5</accession>
<evidence type="ECO:0000259" key="9">
    <source>
        <dbReference type="PROSITE" id="PS50826"/>
    </source>
</evidence>
<evidence type="ECO:0000256" key="3">
    <source>
        <dbReference type="ARBA" id="ARBA00022723"/>
    </source>
</evidence>
<keyword evidence="5" id="KW-0967">Endosome</keyword>
<keyword evidence="2" id="KW-0597">Phosphoprotein</keyword>
<evidence type="ECO:0000313" key="12">
    <source>
        <dbReference type="WBParaSite" id="SBAD_0000114601-mRNA-1"/>
    </source>
</evidence>
<dbReference type="InterPro" id="IPR051366">
    <property type="entry name" value="DEF8"/>
</dbReference>
<feature type="domain" description="RUN" evidence="9">
    <location>
        <begin position="28"/>
        <end position="161"/>
    </location>
</feature>
<dbReference type="InterPro" id="IPR047326">
    <property type="entry name" value="RUN_PLEKHM1"/>
</dbReference>
<dbReference type="Pfam" id="PF02759">
    <property type="entry name" value="RUN"/>
    <property type="match status" value="1"/>
</dbReference>
<keyword evidence="11" id="KW-1185">Reference proteome</keyword>
<keyword evidence="4" id="KW-0677">Repeat</keyword>
<proteinExistence type="predicted"/>
<keyword evidence="3" id="KW-0479">Metal-binding</keyword>
<evidence type="ECO:0000256" key="7">
    <source>
        <dbReference type="ARBA" id="ARBA00022833"/>
    </source>
</evidence>
<dbReference type="CDD" id="cd17679">
    <property type="entry name" value="RUN_PLEKHM1"/>
    <property type="match status" value="1"/>
</dbReference>
<reference evidence="10 11" key="2">
    <citation type="submission" date="2018-11" db="EMBL/GenBank/DDBJ databases">
        <authorList>
            <consortium name="Pathogen Informatics"/>
        </authorList>
    </citation>
    <scope>NUCLEOTIDE SEQUENCE [LARGE SCALE GENOMIC DNA]</scope>
</reference>
<evidence type="ECO:0000256" key="5">
    <source>
        <dbReference type="ARBA" id="ARBA00022753"/>
    </source>
</evidence>
<dbReference type="GO" id="GO:0008270">
    <property type="term" value="F:zinc ion binding"/>
    <property type="evidence" value="ECO:0007669"/>
    <property type="project" value="UniProtKB-KW"/>
</dbReference>
<reference evidence="12" key="1">
    <citation type="submission" date="2016-06" db="UniProtKB">
        <authorList>
            <consortium name="WormBaseParasite"/>
        </authorList>
    </citation>
    <scope>IDENTIFICATION</scope>
</reference>
<dbReference type="Proteomes" id="UP000270296">
    <property type="component" value="Unassembled WGS sequence"/>
</dbReference>
<dbReference type="InterPro" id="IPR037213">
    <property type="entry name" value="Run_dom_sf"/>
</dbReference>
<evidence type="ECO:0000256" key="6">
    <source>
        <dbReference type="ARBA" id="ARBA00022771"/>
    </source>
</evidence>
<gene>
    <name evidence="10" type="ORF">SBAD_LOCUS1109</name>
</gene>
<evidence type="ECO:0000256" key="4">
    <source>
        <dbReference type="ARBA" id="ARBA00022737"/>
    </source>
</evidence>
<dbReference type="SUPFAM" id="SSF140741">
    <property type="entry name" value="RUN domain-like"/>
    <property type="match status" value="1"/>
</dbReference>
<dbReference type="PANTHER" id="PTHR12326">
    <property type="entry name" value="PLECKSTRIN HOMOLOGY DOMAIN CONTAINING PROTEIN"/>
    <property type="match status" value="1"/>
</dbReference>
<dbReference type="GO" id="GO:0005770">
    <property type="term" value="C:late endosome"/>
    <property type="evidence" value="ECO:0007669"/>
    <property type="project" value="UniProtKB-SubCell"/>
</dbReference>
<keyword evidence="8" id="KW-0072">Autophagy</keyword>
<dbReference type="InterPro" id="IPR004012">
    <property type="entry name" value="Run_dom"/>
</dbReference>
<evidence type="ECO:0000313" key="10">
    <source>
        <dbReference type="EMBL" id="VDO93227.1"/>
    </source>
</evidence>
<dbReference type="WBParaSite" id="SBAD_0000114601-mRNA-1">
    <property type="protein sequence ID" value="SBAD_0000114601-mRNA-1"/>
    <property type="gene ID" value="SBAD_0000114601"/>
</dbReference>
<evidence type="ECO:0000256" key="1">
    <source>
        <dbReference type="ARBA" id="ARBA00004603"/>
    </source>
</evidence>
<evidence type="ECO:0000313" key="11">
    <source>
        <dbReference type="Proteomes" id="UP000270296"/>
    </source>
</evidence>
<dbReference type="PROSITE" id="PS50826">
    <property type="entry name" value="RUN"/>
    <property type="match status" value="1"/>
</dbReference>
<keyword evidence="7" id="KW-0862">Zinc</keyword>
<organism evidence="12">
    <name type="scientific">Soboliphyme baturini</name>
    <dbReference type="NCBI Taxonomy" id="241478"/>
    <lineage>
        <taxon>Eukaryota</taxon>
        <taxon>Metazoa</taxon>
        <taxon>Ecdysozoa</taxon>
        <taxon>Nematoda</taxon>
        <taxon>Enoplea</taxon>
        <taxon>Dorylaimia</taxon>
        <taxon>Dioctophymatida</taxon>
        <taxon>Dioctophymatoidea</taxon>
        <taxon>Soboliphymatidae</taxon>
        <taxon>Soboliphyme</taxon>
    </lineage>
</organism>
<keyword evidence="6" id="KW-0863">Zinc-finger</keyword>
<dbReference type="AlphaFoldDB" id="A0A183IBW5"/>
<dbReference type="Gene3D" id="1.20.58.900">
    <property type="match status" value="1"/>
</dbReference>
<dbReference type="SMART" id="SM01175">
    <property type="entry name" value="DUF4206"/>
    <property type="match status" value="1"/>
</dbReference>
<dbReference type="PANTHER" id="PTHR12326:SF12">
    <property type="entry name" value="PLECKSTRIN HOMOLOGY AND RUN DOMAIN CONTAINING M1"/>
    <property type="match status" value="1"/>
</dbReference>
<dbReference type="GO" id="GO:0006914">
    <property type="term" value="P:autophagy"/>
    <property type="evidence" value="ECO:0007669"/>
    <property type="project" value="UniProtKB-KW"/>
</dbReference>
<dbReference type="EMBL" id="UZAM01006711">
    <property type="protein sequence ID" value="VDO93227.1"/>
    <property type="molecule type" value="Genomic_DNA"/>
</dbReference>
<dbReference type="Pfam" id="PF13901">
    <property type="entry name" value="RH_dom"/>
    <property type="match status" value="2"/>
</dbReference>